<evidence type="ECO:0000256" key="2">
    <source>
        <dbReference type="SAM" id="Phobius"/>
    </source>
</evidence>
<evidence type="ECO:0000313" key="4">
    <source>
        <dbReference type="Proteomes" id="UP000683246"/>
    </source>
</evidence>
<keyword evidence="2" id="KW-0472">Membrane</keyword>
<dbReference type="RefSeq" id="WP_212694499.1">
    <property type="nucleotide sequence ID" value="NZ_CP058649.1"/>
</dbReference>
<dbReference type="Proteomes" id="UP000683246">
    <property type="component" value="Chromosome"/>
</dbReference>
<feature type="coiled-coil region" evidence="1">
    <location>
        <begin position="129"/>
        <end position="156"/>
    </location>
</feature>
<feature type="transmembrane region" description="Helical" evidence="2">
    <location>
        <begin position="156"/>
        <end position="172"/>
    </location>
</feature>
<dbReference type="AlphaFoldDB" id="A0A8J8MLW9"/>
<dbReference type="KEGG" id="vpy:HZI73_16600"/>
<gene>
    <name evidence="3" type="ORF">HZI73_16600</name>
</gene>
<organism evidence="3 4">
    <name type="scientific">Vallitalea pronyensis</name>
    <dbReference type="NCBI Taxonomy" id="1348613"/>
    <lineage>
        <taxon>Bacteria</taxon>
        <taxon>Bacillati</taxon>
        <taxon>Bacillota</taxon>
        <taxon>Clostridia</taxon>
        <taxon>Lachnospirales</taxon>
        <taxon>Vallitaleaceae</taxon>
        <taxon>Vallitalea</taxon>
    </lineage>
</organism>
<dbReference type="PIRSF" id="PIRSF021435">
    <property type="entry name" value="SpoIIIAB"/>
    <property type="match status" value="1"/>
</dbReference>
<dbReference type="Pfam" id="PF09548">
    <property type="entry name" value="Spore_III_AB"/>
    <property type="match status" value="1"/>
</dbReference>
<evidence type="ECO:0000256" key="1">
    <source>
        <dbReference type="SAM" id="Coils"/>
    </source>
</evidence>
<reference evidence="3" key="1">
    <citation type="submission" date="2020-07" db="EMBL/GenBank/DDBJ databases">
        <title>Vallitalea pronyensis genome.</title>
        <authorList>
            <person name="Postec A."/>
        </authorList>
    </citation>
    <scope>NUCLEOTIDE SEQUENCE</scope>
    <source>
        <strain evidence="3">FatNI3</strain>
    </source>
</reference>
<dbReference type="InterPro" id="IPR014198">
    <property type="entry name" value="Spore_III_AB"/>
</dbReference>
<keyword evidence="4" id="KW-1185">Reference proteome</keyword>
<keyword evidence="2" id="KW-0812">Transmembrane</keyword>
<evidence type="ECO:0000313" key="3">
    <source>
        <dbReference type="EMBL" id="QUI23812.1"/>
    </source>
</evidence>
<proteinExistence type="predicted"/>
<accession>A0A8J8MLW9</accession>
<feature type="transmembrane region" description="Helical" evidence="2">
    <location>
        <begin position="6"/>
        <end position="23"/>
    </location>
</feature>
<keyword evidence="2" id="KW-1133">Transmembrane helix</keyword>
<keyword evidence="1" id="KW-0175">Coiled coil</keyword>
<sequence length="173" mass="19884">MFAKILGSSLILLSSSFLGFYYSKGFQRRIDDLRVLKKALILLRGEVNYALSPMPEALENVSERFDHEIAHFFKSIADELNLNQGKTLTQVWKKHAVEVLEKTYLNGLDIKNLIMFSENIGYLDKEMQNNNIHLLLEQLDEEIKTAIENDAKYNKLYRSLGVLAGIFIIVVML</sequence>
<dbReference type="EMBL" id="CP058649">
    <property type="protein sequence ID" value="QUI23812.1"/>
    <property type="molecule type" value="Genomic_DNA"/>
</dbReference>
<protein>
    <submittedName>
        <fullName evidence="3">Stage III sporulation protein AB</fullName>
    </submittedName>
</protein>
<name>A0A8J8MLW9_9FIRM</name>